<name>A0A177B638_9BILA</name>
<accession>A0A177B638</accession>
<feature type="compositionally biased region" description="Polar residues" evidence="1">
    <location>
        <begin position="1"/>
        <end position="16"/>
    </location>
</feature>
<protein>
    <submittedName>
        <fullName evidence="2">Uncharacterized protein</fullName>
    </submittedName>
</protein>
<evidence type="ECO:0000256" key="1">
    <source>
        <dbReference type="SAM" id="MobiDB-lite"/>
    </source>
</evidence>
<gene>
    <name evidence="2" type="ORF">A3Q56_03377</name>
</gene>
<keyword evidence="3" id="KW-1185">Reference proteome</keyword>
<evidence type="ECO:0000313" key="2">
    <source>
        <dbReference type="EMBL" id="OAF68884.1"/>
    </source>
</evidence>
<feature type="region of interest" description="Disordered" evidence="1">
    <location>
        <begin position="1"/>
        <end position="37"/>
    </location>
</feature>
<dbReference type="Proteomes" id="UP000078046">
    <property type="component" value="Unassembled WGS sequence"/>
</dbReference>
<reference evidence="2 3" key="1">
    <citation type="submission" date="2016-04" db="EMBL/GenBank/DDBJ databases">
        <title>The genome of Intoshia linei affirms orthonectids as highly simplified spiralians.</title>
        <authorList>
            <person name="Mikhailov K.V."/>
            <person name="Slusarev G.S."/>
            <person name="Nikitin M.A."/>
            <person name="Logacheva M.D."/>
            <person name="Penin A."/>
            <person name="Aleoshin V."/>
            <person name="Panchin Y.V."/>
        </authorList>
    </citation>
    <scope>NUCLEOTIDE SEQUENCE [LARGE SCALE GENOMIC DNA]</scope>
    <source>
        <strain evidence="2">Intl2013</strain>
        <tissue evidence="2">Whole animal</tissue>
    </source>
</reference>
<dbReference type="EMBL" id="LWCA01000372">
    <property type="protein sequence ID" value="OAF68884.1"/>
    <property type="molecule type" value="Genomic_DNA"/>
</dbReference>
<organism evidence="2 3">
    <name type="scientific">Intoshia linei</name>
    <dbReference type="NCBI Taxonomy" id="1819745"/>
    <lineage>
        <taxon>Eukaryota</taxon>
        <taxon>Metazoa</taxon>
        <taxon>Spiralia</taxon>
        <taxon>Lophotrochozoa</taxon>
        <taxon>Mesozoa</taxon>
        <taxon>Orthonectida</taxon>
        <taxon>Rhopaluridae</taxon>
        <taxon>Intoshia</taxon>
    </lineage>
</organism>
<proteinExistence type="predicted"/>
<dbReference type="AlphaFoldDB" id="A0A177B638"/>
<evidence type="ECO:0000313" key="3">
    <source>
        <dbReference type="Proteomes" id="UP000078046"/>
    </source>
</evidence>
<sequence>MMQENNDYFDKSSGSETDFEYFSEHNTDSNESISDTDMELTGKDGLTKWNNYSVIQDDLLSMDYNINELPNLSNISIDESFRLLFTDDIIQIIIKSTNIKIESIIGNLIL</sequence>
<comment type="caution">
    <text evidence="2">The sequence shown here is derived from an EMBL/GenBank/DDBJ whole genome shotgun (WGS) entry which is preliminary data.</text>
</comment>